<comment type="caution">
    <text evidence="8">The sequence shown here is derived from an EMBL/GenBank/DDBJ whole genome shotgun (WGS) entry which is preliminary data.</text>
</comment>
<evidence type="ECO:0000256" key="6">
    <source>
        <dbReference type="ARBA" id="ARBA00072506"/>
    </source>
</evidence>
<dbReference type="AlphaFoldDB" id="A0A5J4W8L2"/>
<keyword evidence="3" id="KW-0804">Transcription</keyword>
<dbReference type="InterPro" id="IPR022842">
    <property type="entry name" value="RNAP_Rpo3/Rpb3/RPAC1"/>
</dbReference>
<dbReference type="InterPro" id="IPR011263">
    <property type="entry name" value="DNA-dir_RNA_pol_RpoA/D/Rpb3"/>
</dbReference>
<keyword evidence="4" id="KW-0539">Nucleus</keyword>
<dbReference type="GO" id="GO:0005665">
    <property type="term" value="C:RNA polymerase II, core complex"/>
    <property type="evidence" value="ECO:0007669"/>
    <property type="project" value="TreeGrafter"/>
</dbReference>
<evidence type="ECO:0000259" key="7">
    <source>
        <dbReference type="SMART" id="SM00662"/>
    </source>
</evidence>
<dbReference type="InterPro" id="IPR050518">
    <property type="entry name" value="Rpo3/RPB3_RNA_Pol_subunit"/>
</dbReference>
<evidence type="ECO:0000313" key="8">
    <source>
        <dbReference type="EMBL" id="KAA6391200.1"/>
    </source>
</evidence>
<dbReference type="SMART" id="SM00662">
    <property type="entry name" value="RPOLD"/>
    <property type="match status" value="1"/>
</dbReference>
<evidence type="ECO:0000256" key="5">
    <source>
        <dbReference type="ARBA" id="ARBA00025804"/>
    </source>
</evidence>
<dbReference type="PANTHER" id="PTHR11800:SF2">
    <property type="entry name" value="DNA-DIRECTED RNA POLYMERASE II SUBUNIT RPB3"/>
    <property type="match status" value="1"/>
</dbReference>
<dbReference type="Gene3D" id="2.170.120.12">
    <property type="entry name" value="DNA-directed RNA polymerase, insert domain"/>
    <property type="match status" value="1"/>
</dbReference>
<dbReference type="InterPro" id="IPR011262">
    <property type="entry name" value="DNA-dir_RNA_pol_insert"/>
</dbReference>
<name>A0A5J4W8L2_9EUKA</name>
<protein>
    <recommendedName>
        <fullName evidence="6">DNA-directed RNA polymerase II subunit RPB3</fullName>
    </recommendedName>
</protein>
<proteinExistence type="inferred from homology"/>
<dbReference type="OrthoDB" id="270173at2759"/>
<dbReference type="GO" id="GO:0003677">
    <property type="term" value="F:DNA binding"/>
    <property type="evidence" value="ECO:0007669"/>
    <property type="project" value="InterPro"/>
</dbReference>
<dbReference type="Gene3D" id="3.30.70.20">
    <property type="match status" value="1"/>
</dbReference>
<dbReference type="Proteomes" id="UP000324800">
    <property type="component" value="Unassembled WGS sequence"/>
</dbReference>
<dbReference type="GO" id="GO:0046983">
    <property type="term" value="F:protein dimerization activity"/>
    <property type="evidence" value="ECO:0007669"/>
    <property type="project" value="InterPro"/>
</dbReference>
<dbReference type="EMBL" id="SNRW01002956">
    <property type="protein sequence ID" value="KAA6391200.1"/>
    <property type="molecule type" value="Genomic_DNA"/>
</dbReference>
<dbReference type="InterPro" id="IPR001514">
    <property type="entry name" value="DNA-dir_RNA_pol_30-40kDasu_CS"/>
</dbReference>
<dbReference type="InterPro" id="IPR036643">
    <property type="entry name" value="RNApol_insert_sf"/>
</dbReference>
<dbReference type="Pfam" id="PF01000">
    <property type="entry name" value="RNA_pol_A_bac"/>
    <property type="match status" value="1"/>
</dbReference>
<organism evidence="8 9">
    <name type="scientific">Streblomastix strix</name>
    <dbReference type="NCBI Taxonomy" id="222440"/>
    <lineage>
        <taxon>Eukaryota</taxon>
        <taxon>Metamonada</taxon>
        <taxon>Preaxostyla</taxon>
        <taxon>Oxymonadida</taxon>
        <taxon>Streblomastigidae</taxon>
        <taxon>Streblomastix</taxon>
    </lineage>
</organism>
<comment type="similarity">
    <text evidence="5">Belongs to the archaeal Rpo3/eukaryotic RPB3 RNA polymerase subunit family.</text>
</comment>
<reference evidence="8 9" key="1">
    <citation type="submission" date="2019-03" db="EMBL/GenBank/DDBJ databases">
        <title>Single cell metagenomics reveals metabolic interactions within the superorganism composed of flagellate Streblomastix strix and complex community of Bacteroidetes bacteria on its surface.</title>
        <authorList>
            <person name="Treitli S.C."/>
            <person name="Kolisko M."/>
            <person name="Husnik F."/>
            <person name="Keeling P."/>
            <person name="Hampl V."/>
        </authorList>
    </citation>
    <scope>NUCLEOTIDE SEQUENCE [LARGE SCALE GENOMIC DNA]</scope>
    <source>
        <strain evidence="8">ST1C</strain>
    </source>
</reference>
<evidence type="ECO:0000256" key="1">
    <source>
        <dbReference type="ARBA" id="ARBA00004123"/>
    </source>
</evidence>
<dbReference type="InterPro" id="IPR036603">
    <property type="entry name" value="RBP11-like"/>
</dbReference>
<gene>
    <name evidence="8" type="ORF">EZS28_013273</name>
</gene>
<dbReference type="PANTHER" id="PTHR11800">
    <property type="entry name" value="DNA-DIRECTED RNA POLYMERASE"/>
    <property type="match status" value="1"/>
</dbReference>
<evidence type="ECO:0000256" key="2">
    <source>
        <dbReference type="ARBA" id="ARBA00022478"/>
    </source>
</evidence>
<dbReference type="SUPFAM" id="SSF55257">
    <property type="entry name" value="RBP11-like subunits of RNA polymerase"/>
    <property type="match status" value="1"/>
</dbReference>
<dbReference type="PROSITE" id="PS00446">
    <property type="entry name" value="RNA_POL_D_30KD"/>
    <property type="match status" value="1"/>
</dbReference>
<keyword evidence="2 8" id="KW-0240">DNA-directed RNA polymerase</keyword>
<dbReference type="HAMAP" id="MF_00320">
    <property type="entry name" value="RNApol_arch_Rpo3"/>
    <property type="match status" value="1"/>
</dbReference>
<dbReference type="SUPFAM" id="SSF56553">
    <property type="entry name" value="Insert subdomain of RNA polymerase alpha subunit"/>
    <property type="match status" value="1"/>
</dbReference>
<evidence type="ECO:0000256" key="3">
    <source>
        <dbReference type="ARBA" id="ARBA00023163"/>
    </source>
</evidence>
<feature type="domain" description="DNA-directed RNA polymerase RpoA/D/Rpb3-type" evidence="7">
    <location>
        <begin position="25"/>
        <end position="279"/>
    </location>
</feature>
<sequence>MTVIRRLPEQISYPQIAIVSSNEKEIVFLIRGVDASVANALRRIILAEVTTMAIDLVQFIKNTTVLNDEFIAHRLGLIPLRSEAHHSFNFSRDCKCAGYCSQCSVILTLDASTNDDTCLVYSKDLHSENPEVVPVRDQEFPDGILITKITKGQELRLKAIAKKGIGKEHAKWIPASTAVFSYEPEVKLNDAILSELDQEQKIAFVKSCPKSVFRIDRVSGAVRVDDFWQCMFCEECVKHSDKIKKSVNGIVITNFDSPKCIIGIARKIGCSKQRNISKPWKYVFQRANEFAKYQ</sequence>
<dbReference type="FunFam" id="2.170.120.12:FF:000002">
    <property type="entry name" value="DNA-directed RNA polymerase II subunit RPB3"/>
    <property type="match status" value="1"/>
</dbReference>
<accession>A0A5J4W8L2</accession>
<evidence type="ECO:0000313" key="9">
    <source>
        <dbReference type="Proteomes" id="UP000324800"/>
    </source>
</evidence>
<dbReference type="Gene3D" id="3.30.1360.10">
    <property type="entry name" value="RNA polymerase, RBP11-like subunit"/>
    <property type="match status" value="1"/>
</dbReference>
<dbReference type="GO" id="GO:0006366">
    <property type="term" value="P:transcription by RNA polymerase II"/>
    <property type="evidence" value="ECO:0007669"/>
    <property type="project" value="TreeGrafter"/>
</dbReference>
<evidence type="ECO:0000256" key="4">
    <source>
        <dbReference type="ARBA" id="ARBA00023242"/>
    </source>
</evidence>
<dbReference type="NCBIfam" id="NF001988">
    <property type="entry name" value="PRK00783.1"/>
    <property type="match status" value="1"/>
</dbReference>
<comment type="subcellular location">
    <subcellularLocation>
        <location evidence="1">Nucleus</location>
    </subcellularLocation>
</comment>
<dbReference type="GO" id="GO:0003899">
    <property type="term" value="F:DNA-directed RNA polymerase activity"/>
    <property type="evidence" value="ECO:0007669"/>
    <property type="project" value="InterPro"/>
</dbReference>